<dbReference type="AlphaFoldDB" id="A0A395NNA1"/>
<evidence type="ECO:0000256" key="1">
    <source>
        <dbReference type="SAM" id="Phobius"/>
    </source>
</evidence>
<evidence type="ECO:0000313" key="3">
    <source>
        <dbReference type="Proteomes" id="UP000266272"/>
    </source>
</evidence>
<gene>
    <name evidence="2" type="ORF">TARUN_4811</name>
</gene>
<sequence>MEPCRNIKHLPPEIRCKIWASAGRDERYQSLLGTSRTIRSDVLSLIPGVGISCQCPFNRPCECGNAIEVKRLVITVESDVVRPWLKFSVTMTHSQGPSWTIDSLDDPMAKSLQHWYRRYDDPKYKIRQLEKRNRFLYFYEMIMTPFALHWAWRSARVTFDRDHKKKSTSFTSLVTIAGQIIKTYHGFKALHLTVWAYSEQLMTDGQMERPEENPIPEFEDYESISAEWTAQDSHHETWRKALEYYLNFTIATSEDFIRIIHSVIWHRVDELLFKLRSKRSSPSCNGFSVHNPGSDIEAGYQGSETGHWTWNHDIIRRRYRAWCNNWYYDNDVSVMSSSEDDGWDSDPSEIIGVDDGWGSNSDDSVGFEEFEPAFLRFQRPLNWNWKSQDRWIGRVFEV</sequence>
<organism evidence="2 3">
    <name type="scientific">Trichoderma arundinaceum</name>
    <dbReference type="NCBI Taxonomy" id="490622"/>
    <lineage>
        <taxon>Eukaryota</taxon>
        <taxon>Fungi</taxon>
        <taxon>Dikarya</taxon>
        <taxon>Ascomycota</taxon>
        <taxon>Pezizomycotina</taxon>
        <taxon>Sordariomycetes</taxon>
        <taxon>Hypocreomycetidae</taxon>
        <taxon>Hypocreales</taxon>
        <taxon>Hypocreaceae</taxon>
        <taxon>Trichoderma</taxon>
    </lineage>
</organism>
<feature type="transmembrane region" description="Helical" evidence="1">
    <location>
        <begin position="135"/>
        <end position="152"/>
    </location>
</feature>
<dbReference type="Proteomes" id="UP000266272">
    <property type="component" value="Unassembled WGS sequence"/>
</dbReference>
<comment type="caution">
    <text evidence="2">The sequence shown here is derived from an EMBL/GenBank/DDBJ whole genome shotgun (WGS) entry which is preliminary data.</text>
</comment>
<reference evidence="2 3" key="1">
    <citation type="journal article" date="2018" name="PLoS Pathog.">
        <title>Evolution of structural diversity of trichothecenes, a family of toxins produced by plant pathogenic and entomopathogenic fungi.</title>
        <authorList>
            <person name="Proctor R.H."/>
            <person name="McCormick S.P."/>
            <person name="Kim H.S."/>
            <person name="Cardoza R.E."/>
            <person name="Stanley A.M."/>
            <person name="Lindo L."/>
            <person name="Kelly A."/>
            <person name="Brown D.W."/>
            <person name="Lee T."/>
            <person name="Vaughan M.M."/>
            <person name="Alexander N.J."/>
            <person name="Busman M."/>
            <person name="Gutierrez S."/>
        </authorList>
    </citation>
    <scope>NUCLEOTIDE SEQUENCE [LARGE SCALE GENOMIC DNA]</scope>
    <source>
        <strain evidence="2 3">IBT 40837</strain>
    </source>
</reference>
<dbReference type="EMBL" id="PXOA01000282">
    <property type="protein sequence ID" value="RFU77394.1"/>
    <property type="molecule type" value="Genomic_DNA"/>
</dbReference>
<proteinExistence type="predicted"/>
<dbReference type="OrthoDB" id="4726066at2759"/>
<protein>
    <submittedName>
        <fullName evidence="2">Uncharacterized protein</fullName>
    </submittedName>
</protein>
<keyword evidence="3" id="KW-1185">Reference proteome</keyword>
<keyword evidence="1" id="KW-1133">Transmembrane helix</keyword>
<accession>A0A395NNA1</accession>
<keyword evidence="1" id="KW-0472">Membrane</keyword>
<keyword evidence="1" id="KW-0812">Transmembrane</keyword>
<name>A0A395NNA1_TRIAR</name>
<evidence type="ECO:0000313" key="2">
    <source>
        <dbReference type="EMBL" id="RFU77394.1"/>
    </source>
</evidence>